<dbReference type="GO" id="GO:0004605">
    <property type="term" value="F:phosphatidate cytidylyltransferase activity"/>
    <property type="evidence" value="ECO:0007669"/>
    <property type="project" value="UniProtKB-UniRule"/>
</dbReference>
<evidence type="ECO:0000256" key="15">
    <source>
        <dbReference type="ARBA" id="ARBA00023136"/>
    </source>
</evidence>
<dbReference type="GO" id="GO:0032049">
    <property type="term" value="P:cardiolipin biosynthetic process"/>
    <property type="evidence" value="ECO:0007669"/>
    <property type="project" value="UniProtKB-UniRule"/>
</dbReference>
<evidence type="ECO:0000256" key="18">
    <source>
        <dbReference type="ARBA" id="ARBA00029893"/>
    </source>
</evidence>
<comment type="pathway">
    <text evidence="3 20">Phospholipid metabolism; CDP-diacylglycerol biosynthesis; CDP-diacylglycerol from sn-glycerol 3-phosphate: step 3/3.</text>
</comment>
<evidence type="ECO:0000256" key="5">
    <source>
        <dbReference type="ARBA" id="ARBA00005458"/>
    </source>
</evidence>
<evidence type="ECO:0000256" key="19">
    <source>
        <dbReference type="ARBA" id="ARBA00031502"/>
    </source>
</evidence>
<keyword evidence="8 20" id="KW-0444">Lipid biosynthesis</keyword>
<evidence type="ECO:0000256" key="14">
    <source>
        <dbReference type="ARBA" id="ARBA00023128"/>
    </source>
</evidence>
<keyword evidence="10 20" id="KW-0548">Nucleotidyltransferase</keyword>
<dbReference type="Pfam" id="PF09139">
    <property type="entry name" value="Tam41_Mmp37"/>
    <property type="match status" value="1"/>
</dbReference>
<keyword evidence="14 20" id="KW-0496">Mitochondrion</keyword>
<organism evidence="21 22">
    <name type="scientific">Blomia tropicalis</name>
    <name type="common">Mite</name>
    <dbReference type="NCBI Taxonomy" id="40697"/>
    <lineage>
        <taxon>Eukaryota</taxon>
        <taxon>Metazoa</taxon>
        <taxon>Ecdysozoa</taxon>
        <taxon>Arthropoda</taxon>
        <taxon>Chelicerata</taxon>
        <taxon>Arachnida</taxon>
        <taxon>Acari</taxon>
        <taxon>Acariformes</taxon>
        <taxon>Sarcoptiformes</taxon>
        <taxon>Astigmata</taxon>
        <taxon>Glycyphagoidea</taxon>
        <taxon>Echimyopodidae</taxon>
        <taxon>Blomia</taxon>
    </lineage>
</organism>
<evidence type="ECO:0000256" key="17">
    <source>
        <dbReference type="ARBA" id="ARBA00023264"/>
    </source>
</evidence>
<keyword evidence="15 20" id="KW-0472">Membrane</keyword>
<dbReference type="OMA" id="HRLTEMT"/>
<name>A0A9Q0RRL3_BLOTA</name>
<evidence type="ECO:0000313" key="21">
    <source>
        <dbReference type="EMBL" id="KAJ6223944.1"/>
    </source>
</evidence>
<sequence>MAILREPSRLKSILNIFPALDDISYCFAYGSAIFKQSLDYQPSQSSSASSGKMKSQMIDLVIAVDNPLEWHRANIFRNSSHYSGLRFLGPKWISYIQQHFGARIFYNTLIPIENDYIKYGVISTRDLINDLYDWETFYISGRLHKPTLTLKLDEQNIELKNAIKINFQSALHVALLLQSEQFTQEDLYMTIAGLSYSGDFRMTFGEDRNKIAKIVKPQMEAFRDIYDPLLASDLFKDIVSMPSSGKYYFQNCSPIAIQWHLNLLPKTVQYCLSKEWLAANSTSRRQRNSASRLDLDDLMRRLAFDITYRAYLHRAIESIVFRSSWSQSMKGIFTAGMSKSISYSMEKVNKMIKSSDSIVHNVIKSPRKHL</sequence>
<dbReference type="EC" id="2.7.7.41" evidence="6 20"/>
<dbReference type="InterPro" id="IPR015222">
    <property type="entry name" value="Tam41"/>
</dbReference>
<keyword evidence="12 20" id="KW-0460">Magnesium</keyword>
<comment type="catalytic activity">
    <reaction evidence="20">
        <text>a 1,2-diacyl-sn-glycero-3-phosphate + CTP + H(+) = a CDP-1,2-diacyl-sn-glycerol + diphosphate</text>
        <dbReference type="Rhea" id="RHEA:16229"/>
        <dbReference type="ChEBI" id="CHEBI:15378"/>
        <dbReference type="ChEBI" id="CHEBI:33019"/>
        <dbReference type="ChEBI" id="CHEBI:37563"/>
        <dbReference type="ChEBI" id="CHEBI:58332"/>
        <dbReference type="ChEBI" id="CHEBI:58608"/>
        <dbReference type="EC" id="2.7.7.41"/>
    </reaction>
</comment>
<accession>A0A9Q0RRL3</accession>
<dbReference type="GO" id="GO:0005743">
    <property type="term" value="C:mitochondrial inner membrane"/>
    <property type="evidence" value="ECO:0007669"/>
    <property type="project" value="UniProtKB-SubCell"/>
</dbReference>
<keyword evidence="16 20" id="KW-0594">Phospholipid biosynthesis</keyword>
<comment type="cofactor">
    <cofactor evidence="1 20">
        <name>Mg(2+)</name>
        <dbReference type="ChEBI" id="CHEBI:18420"/>
    </cofactor>
</comment>
<evidence type="ECO:0000256" key="9">
    <source>
        <dbReference type="ARBA" id="ARBA00022679"/>
    </source>
</evidence>
<comment type="pathway">
    <text evidence="4">Lipid metabolism.</text>
</comment>
<keyword evidence="13 20" id="KW-0443">Lipid metabolism</keyword>
<reference evidence="21" key="1">
    <citation type="submission" date="2022-12" db="EMBL/GenBank/DDBJ databases">
        <title>Genome assemblies of Blomia tropicalis.</title>
        <authorList>
            <person name="Cui Y."/>
        </authorList>
    </citation>
    <scope>NUCLEOTIDE SEQUENCE</scope>
    <source>
        <tissue evidence="21">Adult mites</tissue>
    </source>
</reference>
<evidence type="ECO:0000256" key="3">
    <source>
        <dbReference type="ARBA" id="ARBA00005119"/>
    </source>
</evidence>
<evidence type="ECO:0000256" key="6">
    <source>
        <dbReference type="ARBA" id="ARBA00012487"/>
    </source>
</evidence>
<evidence type="ECO:0000256" key="11">
    <source>
        <dbReference type="ARBA" id="ARBA00022792"/>
    </source>
</evidence>
<evidence type="ECO:0000256" key="8">
    <source>
        <dbReference type="ARBA" id="ARBA00022516"/>
    </source>
</evidence>
<evidence type="ECO:0000256" key="13">
    <source>
        <dbReference type="ARBA" id="ARBA00023098"/>
    </source>
</evidence>
<keyword evidence="11 20" id="KW-0999">Mitochondrion inner membrane</keyword>
<comment type="caution">
    <text evidence="21">The sequence shown here is derived from an EMBL/GenBank/DDBJ whole genome shotgun (WGS) entry which is preliminary data.</text>
</comment>
<dbReference type="PANTHER" id="PTHR13619">
    <property type="entry name" value="PHOSPHATIDATE CYTIDYLYLTRANSFERASE, MITOCHONDRIAL"/>
    <property type="match status" value="1"/>
</dbReference>
<evidence type="ECO:0000256" key="10">
    <source>
        <dbReference type="ARBA" id="ARBA00022695"/>
    </source>
</evidence>
<evidence type="ECO:0000256" key="7">
    <source>
        <dbReference type="ARBA" id="ARBA00018337"/>
    </source>
</evidence>
<evidence type="ECO:0000256" key="20">
    <source>
        <dbReference type="PIRNR" id="PIRNR028840"/>
    </source>
</evidence>
<comment type="function">
    <text evidence="20">Catalyzes the conversion of phosphatidic acid (PA) to CDP-diacylglycerol (CDP-DAG), an essential intermediate in the synthesis of phosphatidylglycerol, cardiolipin and phosphatidylinositol.</text>
</comment>
<dbReference type="PANTHER" id="PTHR13619:SF0">
    <property type="entry name" value="PHOSPHATIDATE CYTIDYLYLTRANSFERASE, MITOCHONDRIAL"/>
    <property type="match status" value="1"/>
</dbReference>
<comment type="subcellular location">
    <subcellularLocation>
        <location evidence="2 20">Mitochondrion inner membrane</location>
        <topology evidence="2 20">Peripheral membrane protein</topology>
        <orientation evidence="2 20">Matrix side</orientation>
    </subcellularLocation>
</comment>
<keyword evidence="22" id="KW-1185">Reference proteome</keyword>
<evidence type="ECO:0000256" key="12">
    <source>
        <dbReference type="ARBA" id="ARBA00022842"/>
    </source>
</evidence>
<evidence type="ECO:0000313" key="22">
    <source>
        <dbReference type="Proteomes" id="UP001142055"/>
    </source>
</evidence>
<dbReference type="Proteomes" id="UP001142055">
    <property type="component" value="Chromosome 1"/>
</dbReference>
<protein>
    <recommendedName>
        <fullName evidence="7 20">Phosphatidate cytidylyltransferase, mitochondrial</fullName>
        <ecNumber evidence="6 20">2.7.7.41</ecNumber>
    </recommendedName>
    <alternativeName>
        <fullName evidence="18 20">CDP-diacylglycerol synthase</fullName>
    </alternativeName>
    <alternativeName>
        <fullName evidence="19 20">Mitochondrial translocator assembly and maintenance protein 41 homolog</fullName>
    </alternativeName>
</protein>
<dbReference type="EMBL" id="JAPWDV010000001">
    <property type="protein sequence ID" value="KAJ6223944.1"/>
    <property type="molecule type" value="Genomic_DNA"/>
</dbReference>
<evidence type="ECO:0000256" key="2">
    <source>
        <dbReference type="ARBA" id="ARBA00004443"/>
    </source>
</evidence>
<evidence type="ECO:0000256" key="4">
    <source>
        <dbReference type="ARBA" id="ARBA00005189"/>
    </source>
</evidence>
<keyword evidence="9 20" id="KW-0808">Transferase</keyword>
<proteinExistence type="inferred from homology"/>
<gene>
    <name evidence="21" type="ORF">RDWZM_002489</name>
</gene>
<dbReference type="PIRSF" id="PIRSF028840">
    <property type="entry name" value="Mmp37"/>
    <property type="match status" value="1"/>
</dbReference>
<evidence type="ECO:0000256" key="16">
    <source>
        <dbReference type="ARBA" id="ARBA00023209"/>
    </source>
</evidence>
<dbReference type="GO" id="GO:0016024">
    <property type="term" value="P:CDP-diacylglycerol biosynthetic process"/>
    <property type="evidence" value="ECO:0007669"/>
    <property type="project" value="UniProtKB-UniRule"/>
</dbReference>
<keyword evidence="17 20" id="KW-1208">Phospholipid metabolism</keyword>
<evidence type="ECO:0000256" key="1">
    <source>
        <dbReference type="ARBA" id="ARBA00001946"/>
    </source>
</evidence>
<comment type="similarity">
    <text evidence="5 20">Belongs to the TAM41 family.</text>
</comment>
<dbReference type="AlphaFoldDB" id="A0A9Q0RRL3"/>